<gene>
    <name evidence="12 17" type="primary">lysA</name>
    <name evidence="17" type="ORF">ENJ61_01085</name>
</gene>
<comment type="pathway">
    <text evidence="8 12 14">Amino-acid biosynthesis; L-lysine biosynthesis via DAP pathway; L-lysine from DL-2,6-diaminopimelate: step 1/1.</text>
</comment>
<dbReference type="InterPro" id="IPR002986">
    <property type="entry name" value="DAP_deCOOHase_LysA"/>
</dbReference>
<dbReference type="InterPro" id="IPR022653">
    <property type="entry name" value="De-COase2_pyr-phos_BS"/>
</dbReference>
<dbReference type="InterPro" id="IPR022657">
    <property type="entry name" value="De-COase2_CS"/>
</dbReference>
<dbReference type="InterPro" id="IPR029066">
    <property type="entry name" value="PLP-binding_barrel"/>
</dbReference>
<feature type="modified residue" description="N6-(pyridoxal phosphate)lysine" evidence="12 13">
    <location>
        <position position="67"/>
    </location>
</feature>
<evidence type="ECO:0000256" key="4">
    <source>
        <dbReference type="ARBA" id="ARBA00022898"/>
    </source>
</evidence>
<dbReference type="InterPro" id="IPR000183">
    <property type="entry name" value="Orn/DAP/Arg_de-COase"/>
</dbReference>
<comment type="subunit">
    <text evidence="12">Homodimer.</text>
</comment>
<feature type="domain" description="Orn/DAP/Arg decarboxylase 2 N-terminal" evidence="16">
    <location>
        <begin position="46"/>
        <end position="287"/>
    </location>
</feature>
<dbReference type="SUPFAM" id="SSF51419">
    <property type="entry name" value="PLP-binding barrel"/>
    <property type="match status" value="1"/>
</dbReference>
<keyword evidence="2 12" id="KW-0028">Amino-acid biosynthesis</keyword>
<dbReference type="EC" id="4.1.1.20" evidence="10 12"/>
<dbReference type="Proteomes" id="UP000885792">
    <property type="component" value="Unassembled WGS sequence"/>
</dbReference>
<dbReference type="SUPFAM" id="SSF50621">
    <property type="entry name" value="Alanine racemase C-terminal domain-like"/>
    <property type="match status" value="1"/>
</dbReference>
<feature type="binding site" evidence="12">
    <location>
        <position position="379"/>
    </location>
    <ligand>
        <name>substrate</name>
    </ligand>
</feature>
<dbReference type="NCBIfam" id="TIGR01048">
    <property type="entry name" value="lysA"/>
    <property type="match status" value="1"/>
</dbReference>
<comment type="function">
    <text evidence="12">Specifically catalyzes the decarboxylation of meso-diaminopimelate (meso-DAP) to L-lysine.</text>
</comment>
<dbReference type="HAMAP" id="MF_02120">
    <property type="entry name" value="LysA"/>
    <property type="match status" value="1"/>
</dbReference>
<accession>A0A7C5QK71</accession>
<feature type="binding site" evidence="12">
    <location>
        <position position="379"/>
    </location>
    <ligand>
        <name>pyridoxal 5'-phosphate</name>
        <dbReference type="ChEBI" id="CHEBI:597326"/>
    </ligand>
</feature>
<dbReference type="AlphaFoldDB" id="A0A7C5QK71"/>
<evidence type="ECO:0000313" key="17">
    <source>
        <dbReference type="EMBL" id="HHJ63480.1"/>
    </source>
</evidence>
<dbReference type="PROSITE" id="PS00878">
    <property type="entry name" value="ODR_DC_2_1"/>
    <property type="match status" value="1"/>
</dbReference>
<keyword evidence="6 12" id="KW-0456">Lyase</keyword>
<evidence type="ECO:0000256" key="10">
    <source>
        <dbReference type="ARBA" id="ARBA00066427"/>
    </source>
</evidence>
<feature type="active site" description="Proton donor" evidence="13">
    <location>
        <position position="350"/>
    </location>
</feature>
<keyword evidence="3 12" id="KW-0210">Decarboxylase</keyword>
<dbReference type="Pfam" id="PF02784">
    <property type="entry name" value="Orn_Arg_deC_N"/>
    <property type="match status" value="1"/>
</dbReference>
<dbReference type="GO" id="GO:0030170">
    <property type="term" value="F:pyridoxal phosphate binding"/>
    <property type="evidence" value="ECO:0007669"/>
    <property type="project" value="UniProtKB-UniRule"/>
</dbReference>
<dbReference type="InterPro" id="IPR022643">
    <property type="entry name" value="De-COase2_C"/>
</dbReference>
<evidence type="ECO:0000256" key="11">
    <source>
        <dbReference type="ARBA" id="ARBA00074972"/>
    </source>
</evidence>
<proteinExistence type="inferred from homology"/>
<evidence type="ECO:0000256" key="12">
    <source>
        <dbReference type="HAMAP-Rule" id="MF_02120"/>
    </source>
</evidence>
<reference evidence="17" key="1">
    <citation type="journal article" date="2020" name="mSystems">
        <title>Genome- and Community-Level Interaction Insights into Carbon Utilization and Element Cycling Functions of Hydrothermarchaeota in Hydrothermal Sediment.</title>
        <authorList>
            <person name="Zhou Z."/>
            <person name="Liu Y."/>
            <person name="Xu W."/>
            <person name="Pan J."/>
            <person name="Luo Z.H."/>
            <person name="Li M."/>
        </authorList>
    </citation>
    <scope>NUCLEOTIDE SEQUENCE [LARGE SCALE GENOMIC DNA]</scope>
    <source>
        <strain evidence="17">HyVt-501</strain>
    </source>
</reference>
<name>A0A7C5QK71_AQUAO</name>
<comment type="caution">
    <text evidence="17">The sequence shown here is derived from an EMBL/GenBank/DDBJ whole genome shotgun (WGS) entry which is preliminary data.</text>
</comment>
<dbReference type="GO" id="GO:0009089">
    <property type="term" value="P:lysine biosynthetic process via diaminopimelate"/>
    <property type="evidence" value="ECO:0007669"/>
    <property type="project" value="UniProtKB-UniRule"/>
</dbReference>
<dbReference type="CDD" id="cd06828">
    <property type="entry name" value="PLPDE_III_DapDC"/>
    <property type="match status" value="1"/>
</dbReference>
<dbReference type="EMBL" id="DRNB01000037">
    <property type="protein sequence ID" value="HHJ63480.1"/>
    <property type="molecule type" value="Genomic_DNA"/>
</dbReference>
<evidence type="ECO:0000256" key="2">
    <source>
        <dbReference type="ARBA" id="ARBA00022605"/>
    </source>
</evidence>
<evidence type="ECO:0000259" key="15">
    <source>
        <dbReference type="Pfam" id="PF00278"/>
    </source>
</evidence>
<dbReference type="GO" id="GO:0008836">
    <property type="term" value="F:diaminopimelate decarboxylase activity"/>
    <property type="evidence" value="ECO:0007669"/>
    <property type="project" value="UniProtKB-UniRule"/>
</dbReference>
<evidence type="ECO:0000256" key="1">
    <source>
        <dbReference type="ARBA" id="ARBA00001933"/>
    </source>
</evidence>
<comment type="catalytic activity">
    <reaction evidence="7 12 14">
        <text>meso-2,6-diaminopimelate + H(+) = L-lysine + CO2</text>
        <dbReference type="Rhea" id="RHEA:15101"/>
        <dbReference type="ChEBI" id="CHEBI:15378"/>
        <dbReference type="ChEBI" id="CHEBI:16526"/>
        <dbReference type="ChEBI" id="CHEBI:32551"/>
        <dbReference type="ChEBI" id="CHEBI:57791"/>
        <dbReference type="EC" id="4.1.1.20"/>
    </reaction>
</comment>
<protein>
    <recommendedName>
        <fullName evidence="11 12">Diaminopimelate decarboxylase</fullName>
        <shortName evidence="12">DAP decarboxylase</shortName>
        <shortName evidence="12">DAPDC</shortName>
        <ecNumber evidence="10 12">4.1.1.20</ecNumber>
    </recommendedName>
</protein>
<dbReference type="Gene3D" id="2.40.37.10">
    <property type="entry name" value="Lyase, Ornithine Decarboxylase, Chain A, domain 1"/>
    <property type="match status" value="1"/>
</dbReference>
<dbReference type="PANTHER" id="PTHR43727:SF2">
    <property type="entry name" value="GROUP IV DECARBOXYLASE"/>
    <property type="match status" value="1"/>
</dbReference>
<organism evidence="17">
    <name type="scientific">Aquifex aeolicus</name>
    <dbReference type="NCBI Taxonomy" id="63363"/>
    <lineage>
        <taxon>Bacteria</taxon>
        <taxon>Pseudomonadati</taxon>
        <taxon>Aquificota</taxon>
        <taxon>Aquificia</taxon>
        <taxon>Aquificales</taxon>
        <taxon>Aquificaceae</taxon>
        <taxon>Aquifex</taxon>
    </lineage>
</organism>
<keyword evidence="5 12" id="KW-0457">Lysine biosynthesis</keyword>
<feature type="binding site" evidence="12">
    <location>
        <position position="320"/>
    </location>
    <ligand>
        <name>substrate</name>
    </ligand>
</feature>
<dbReference type="InterPro" id="IPR009006">
    <property type="entry name" value="Ala_racemase/Decarboxylase_C"/>
</dbReference>
<comment type="similarity">
    <text evidence="9 12">Belongs to the Orn/Lys/Arg decarboxylase class-II family. LysA subfamily.</text>
</comment>
<dbReference type="PRINTS" id="PR01181">
    <property type="entry name" value="DAPDCRBXLASE"/>
</dbReference>
<keyword evidence="4 12" id="KW-0663">Pyridoxal phosphate</keyword>
<dbReference type="UniPathway" id="UPA00034">
    <property type="reaction ID" value="UER00027"/>
</dbReference>
<evidence type="ECO:0000256" key="9">
    <source>
        <dbReference type="ARBA" id="ARBA00060983"/>
    </source>
</evidence>
<feature type="binding site" evidence="12">
    <location>
        <position position="246"/>
    </location>
    <ligand>
        <name>pyridoxal 5'-phosphate</name>
        <dbReference type="ChEBI" id="CHEBI:597326"/>
    </ligand>
</feature>
<dbReference type="FunFam" id="3.20.20.10:FF:000003">
    <property type="entry name" value="Diaminopimelate decarboxylase"/>
    <property type="match status" value="1"/>
</dbReference>
<sequence>MDSAFLKEFNPYLERREGELYLEGVSIRSLAEEFGTPLYVYSASYIRDRIRDYRRAFPDALVCYAVKANFNPEVIRVAGEEGAGADIVSGGELIAALRGGISPDRIVYAGVGKTVSELKLAVERDILMFNVESEDELYLLDSIAGSLGKKARIAVRVNPDVDPRTHPYIATGLRKSKFGVDFETARREFRLARELKNLEVVGIHCHIGSQLLDVSPYREAVQKLVQLYEELSGEGFEIRYIDVGGGLGIKYRPEDREPRPEELAEAILPALENVEAQIIVEPGRSVTGNAGLLIAQVQFLKDKGVKHFIIVDAGMNDLVRPAIYDAYHHVVPVVERGRDHIIADVVGPICETGDFLAKDRRLERLERGEYIAVLSAGAYGFSMASHYNLRPKPAEVLVERGSYRLIRERESYNYILNIM</sequence>
<evidence type="ECO:0000256" key="7">
    <source>
        <dbReference type="ARBA" id="ARBA00050464"/>
    </source>
</evidence>
<evidence type="ECO:0000256" key="3">
    <source>
        <dbReference type="ARBA" id="ARBA00022793"/>
    </source>
</evidence>
<dbReference type="FunFam" id="2.40.37.10:FF:000003">
    <property type="entry name" value="Diaminopimelate decarboxylase"/>
    <property type="match status" value="1"/>
</dbReference>
<dbReference type="InterPro" id="IPR022644">
    <property type="entry name" value="De-COase2_N"/>
</dbReference>
<feature type="binding site" evidence="12">
    <location>
        <position position="284"/>
    </location>
    <ligand>
        <name>substrate</name>
    </ligand>
</feature>
<dbReference type="PANTHER" id="PTHR43727">
    <property type="entry name" value="DIAMINOPIMELATE DECARBOXYLASE"/>
    <property type="match status" value="1"/>
</dbReference>
<dbReference type="Pfam" id="PF00278">
    <property type="entry name" value="Orn_DAP_Arg_deC"/>
    <property type="match status" value="1"/>
</dbReference>
<feature type="binding site" evidence="12">
    <location>
        <position position="324"/>
    </location>
    <ligand>
        <name>substrate</name>
    </ligand>
</feature>
<evidence type="ECO:0000256" key="5">
    <source>
        <dbReference type="ARBA" id="ARBA00023154"/>
    </source>
</evidence>
<evidence type="ECO:0000256" key="8">
    <source>
        <dbReference type="ARBA" id="ARBA00060643"/>
    </source>
</evidence>
<dbReference type="PRINTS" id="PR01179">
    <property type="entry name" value="ODADCRBXLASE"/>
</dbReference>
<evidence type="ECO:0000259" key="16">
    <source>
        <dbReference type="Pfam" id="PF02784"/>
    </source>
</evidence>
<dbReference type="PROSITE" id="PS00879">
    <property type="entry name" value="ODR_DC_2_2"/>
    <property type="match status" value="1"/>
</dbReference>
<evidence type="ECO:0000256" key="6">
    <source>
        <dbReference type="ARBA" id="ARBA00023239"/>
    </source>
</evidence>
<dbReference type="Gene3D" id="3.20.20.10">
    <property type="entry name" value="Alanine racemase"/>
    <property type="match status" value="1"/>
</dbReference>
<evidence type="ECO:0000256" key="14">
    <source>
        <dbReference type="RuleBase" id="RU003738"/>
    </source>
</evidence>
<evidence type="ECO:0000256" key="13">
    <source>
        <dbReference type="PIRSR" id="PIRSR600183-50"/>
    </source>
</evidence>
<comment type="cofactor">
    <cofactor evidence="1 12 13 14">
        <name>pyridoxal 5'-phosphate</name>
        <dbReference type="ChEBI" id="CHEBI:597326"/>
    </cofactor>
</comment>
<feature type="domain" description="Orn/DAP/Arg decarboxylase 2 C-terminal" evidence="15">
    <location>
        <begin position="39"/>
        <end position="377"/>
    </location>
</feature>
<feature type="binding site" evidence="12">
    <location>
        <begin position="281"/>
        <end position="284"/>
    </location>
    <ligand>
        <name>pyridoxal 5'-phosphate</name>
        <dbReference type="ChEBI" id="CHEBI:597326"/>
    </ligand>
</feature>
<feature type="binding site" evidence="12">
    <location>
        <position position="351"/>
    </location>
    <ligand>
        <name>substrate</name>
    </ligand>
</feature>